<keyword evidence="4" id="KW-0342">GTP-binding</keyword>
<dbReference type="CDD" id="cd01857">
    <property type="entry name" value="HSR1_MMR1"/>
    <property type="match status" value="1"/>
</dbReference>
<dbReference type="InterPro" id="IPR043358">
    <property type="entry name" value="GNL1-like"/>
</dbReference>
<dbReference type="SUPFAM" id="SSF52540">
    <property type="entry name" value="P-loop containing nucleoside triphosphate hydrolases"/>
    <property type="match status" value="1"/>
</dbReference>
<dbReference type="EMBL" id="NBIV01000070">
    <property type="protein sequence ID" value="PXF45118.1"/>
    <property type="molecule type" value="Genomic_DNA"/>
</dbReference>
<evidence type="ECO:0000313" key="7">
    <source>
        <dbReference type="EMBL" id="PXF45118.1"/>
    </source>
</evidence>
<name>A0A2V3ISL7_9FLOR</name>
<keyword evidence="3" id="KW-0378">Hydrolase</keyword>
<evidence type="ECO:0000256" key="3">
    <source>
        <dbReference type="ARBA" id="ARBA00022801"/>
    </source>
</evidence>
<comment type="caution">
    <text evidence="7">The sequence shown here is derived from an EMBL/GenBank/DDBJ whole genome shotgun (WGS) entry which is preliminary data.</text>
</comment>
<dbReference type="GO" id="GO:0005829">
    <property type="term" value="C:cytosol"/>
    <property type="evidence" value="ECO:0007669"/>
    <property type="project" value="TreeGrafter"/>
</dbReference>
<keyword evidence="1" id="KW-0963">Cytoplasm</keyword>
<dbReference type="OrthoDB" id="61815at2759"/>
<feature type="domain" description="G" evidence="6">
    <location>
        <begin position="293"/>
        <end position="320"/>
    </location>
</feature>
<keyword evidence="8" id="KW-1185">Reference proteome</keyword>
<feature type="region of interest" description="Disordered" evidence="5">
    <location>
        <begin position="315"/>
        <end position="383"/>
    </location>
</feature>
<dbReference type="Gene3D" id="3.40.50.300">
    <property type="entry name" value="P-loop containing nucleotide triphosphate hydrolases"/>
    <property type="match status" value="1"/>
</dbReference>
<evidence type="ECO:0000259" key="6">
    <source>
        <dbReference type="Pfam" id="PF01926"/>
    </source>
</evidence>
<dbReference type="InterPro" id="IPR027417">
    <property type="entry name" value="P-loop_NTPase"/>
</dbReference>
<dbReference type="Pfam" id="PF01926">
    <property type="entry name" value="MMR_HSR1"/>
    <property type="match status" value="1"/>
</dbReference>
<evidence type="ECO:0000256" key="2">
    <source>
        <dbReference type="ARBA" id="ARBA00022741"/>
    </source>
</evidence>
<sequence>MPKKGKQSDLGRALARRRERDAKAARSHTKTAAAQMAAATGRHTVDFVEGTKLQSILDATDLEELMLNATMASEDFAAERYARPLAPQTVVVTRMTDRLNKQEMDARRELNRTALRIPRRPKWDVNTTYEQLMKNETEEFLNWRRAIASIEEEHSLASTIGGAMMTPFEKNLEVWRQLWRVVERSDVVVQIVDARNPLLYYCEDMYRYVTEEMGRSHLLLLNKSDLLSANMIEKWRQYFNRRKIDAVFFSAFSASVREEARSEHVIGVHELVKKLSSYERRSPQTQANQRLVVGMCGYPNVGKSSTINVLLETMAERSDSETSERAEEGAVDVDGEDSEIKNGMALTSSTQSEVGSTQNSSEATVPTREASKHHKRVGVSSTPGKTKHFQTLILSDKVLLCDCPGLVFPNFSSSKAELICAGVLSIDTMRGDYITSVSLIAQRIPAATLEGVYGLRFASNTDEGVFTDGGVTVRDGYVTGACLLDTHARARGFMSDHNKADESRSARVLLKDFVSGRIIYMHGPPAEGGESGIGPDVFAKKGKVVYARTEARKASAESGTNDGVDAEGGVEESMDVHGAVGSGKGEVKARLSGGKKYGGQEFKRVERSFTKR</sequence>
<feature type="compositionally biased region" description="Basic and acidic residues" evidence="5">
    <location>
        <begin position="315"/>
        <end position="328"/>
    </location>
</feature>
<evidence type="ECO:0000256" key="5">
    <source>
        <dbReference type="SAM" id="MobiDB-lite"/>
    </source>
</evidence>
<reference evidence="7 8" key="1">
    <citation type="journal article" date="2018" name="Mol. Biol. Evol.">
        <title>Analysis of the draft genome of the red seaweed Gracilariopsis chorda provides insights into genome size evolution in Rhodophyta.</title>
        <authorList>
            <person name="Lee J."/>
            <person name="Yang E.C."/>
            <person name="Graf L."/>
            <person name="Yang J.H."/>
            <person name="Qiu H."/>
            <person name="Zel Zion U."/>
            <person name="Chan C.X."/>
            <person name="Stephens T.G."/>
            <person name="Weber A.P.M."/>
            <person name="Boo G.H."/>
            <person name="Boo S.M."/>
            <person name="Kim K.M."/>
            <person name="Shin Y."/>
            <person name="Jung M."/>
            <person name="Lee S.J."/>
            <person name="Yim H.S."/>
            <person name="Lee J.H."/>
            <person name="Bhattacharya D."/>
            <person name="Yoon H.S."/>
        </authorList>
    </citation>
    <scope>NUCLEOTIDE SEQUENCE [LARGE SCALE GENOMIC DNA]</scope>
    <source>
        <strain evidence="7 8">SKKU-2015</strain>
        <tissue evidence="7">Whole body</tissue>
    </source>
</reference>
<evidence type="ECO:0000256" key="4">
    <source>
        <dbReference type="ARBA" id="ARBA00023134"/>
    </source>
</evidence>
<evidence type="ECO:0000256" key="1">
    <source>
        <dbReference type="ARBA" id="ARBA00022490"/>
    </source>
</evidence>
<feature type="compositionally biased region" description="Polar residues" evidence="5">
    <location>
        <begin position="345"/>
        <end position="364"/>
    </location>
</feature>
<keyword evidence="2" id="KW-0547">Nucleotide-binding</keyword>
<gene>
    <name evidence="7" type="ORF">BWQ96_05157</name>
</gene>
<dbReference type="AlphaFoldDB" id="A0A2V3ISL7"/>
<organism evidence="7 8">
    <name type="scientific">Gracilariopsis chorda</name>
    <dbReference type="NCBI Taxonomy" id="448386"/>
    <lineage>
        <taxon>Eukaryota</taxon>
        <taxon>Rhodophyta</taxon>
        <taxon>Florideophyceae</taxon>
        <taxon>Rhodymeniophycidae</taxon>
        <taxon>Gracilariales</taxon>
        <taxon>Gracilariaceae</taxon>
        <taxon>Gracilariopsis</taxon>
    </lineage>
</organism>
<accession>A0A2V3ISL7</accession>
<dbReference type="InterPro" id="IPR006073">
    <property type="entry name" value="GTP-bd"/>
</dbReference>
<dbReference type="Proteomes" id="UP000247409">
    <property type="component" value="Unassembled WGS sequence"/>
</dbReference>
<dbReference type="GO" id="GO:0005525">
    <property type="term" value="F:GTP binding"/>
    <property type="evidence" value="ECO:0007669"/>
    <property type="project" value="UniProtKB-KW"/>
</dbReference>
<dbReference type="GO" id="GO:0003924">
    <property type="term" value="F:GTPase activity"/>
    <property type="evidence" value="ECO:0007669"/>
    <property type="project" value="InterPro"/>
</dbReference>
<feature type="region of interest" description="Disordered" evidence="5">
    <location>
        <begin position="1"/>
        <end position="29"/>
    </location>
</feature>
<proteinExistence type="predicted"/>
<dbReference type="GO" id="GO:0000054">
    <property type="term" value="P:ribosomal subunit export from nucleus"/>
    <property type="evidence" value="ECO:0007669"/>
    <property type="project" value="TreeGrafter"/>
</dbReference>
<evidence type="ECO:0000313" key="8">
    <source>
        <dbReference type="Proteomes" id="UP000247409"/>
    </source>
</evidence>
<dbReference type="STRING" id="448386.A0A2V3ISL7"/>
<protein>
    <submittedName>
        <fullName evidence="7">Large subunit GTPase 1</fullName>
    </submittedName>
</protein>
<dbReference type="PANTHER" id="PTHR45709">
    <property type="entry name" value="LARGE SUBUNIT GTPASE 1 HOMOLOG-RELATED"/>
    <property type="match status" value="1"/>
</dbReference>
<dbReference type="PANTHER" id="PTHR45709:SF2">
    <property type="entry name" value="LARGE SUBUNIT GTPASE 1 HOMOLOG"/>
    <property type="match status" value="1"/>
</dbReference>